<feature type="domain" description="J" evidence="3">
    <location>
        <begin position="1526"/>
        <end position="1590"/>
    </location>
</feature>
<dbReference type="STRING" id="4113.M0ZWB4"/>
<dbReference type="GO" id="GO:0005737">
    <property type="term" value="C:cytoplasm"/>
    <property type="evidence" value="ECO:0000318"/>
    <property type="project" value="GO_Central"/>
</dbReference>
<protein>
    <submittedName>
        <fullName evidence="4">Auxilin</fullName>
    </submittedName>
</protein>
<dbReference type="Proteomes" id="UP000011115">
    <property type="component" value="Unassembled WGS sequence"/>
</dbReference>
<feature type="region of interest" description="Disordered" evidence="2">
    <location>
        <begin position="103"/>
        <end position="163"/>
    </location>
</feature>
<feature type="compositionally biased region" description="Basic and acidic residues" evidence="2">
    <location>
        <begin position="1203"/>
        <end position="1214"/>
    </location>
</feature>
<dbReference type="PANTHER" id="PTHR23172:SF87">
    <property type="entry name" value="CHAPERONE DNAJ-DOMAIN SUPERFAMILY PROTEIN"/>
    <property type="match status" value="1"/>
</dbReference>
<feature type="region of interest" description="Disordered" evidence="2">
    <location>
        <begin position="1413"/>
        <end position="1458"/>
    </location>
</feature>
<dbReference type="eggNOG" id="KOG0431">
    <property type="taxonomic scope" value="Eukaryota"/>
</dbReference>
<feature type="region of interest" description="Disordered" evidence="2">
    <location>
        <begin position="851"/>
        <end position="1011"/>
    </location>
</feature>
<feature type="region of interest" description="Disordered" evidence="2">
    <location>
        <begin position="1150"/>
        <end position="1314"/>
    </location>
</feature>
<dbReference type="GO" id="GO:0030276">
    <property type="term" value="F:clathrin binding"/>
    <property type="evidence" value="ECO:0000318"/>
    <property type="project" value="GO_Central"/>
</dbReference>
<dbReference type="PROSITE" id="PS50076">
    <property type="entry name" value="DNAJ_2"/>
    <property type="match status" value="1"/>
</dbReference>
<feature type="region of interest" description="Disordered" evidence="2">
    <location>
        <begin position="478"/>
        <end position="536"/>
    </location>
</feature>
<dbReference type="OMA" id="NGMTQIA"/>
<feature type="compositionally biased region" description="Polar residues" evidence="2">
    <location>
        <begin position="484"/>
        <end position="494"/>
    </location>
</feature>
<feature type="region of interest" description="Disordered" evidence="2">
    <location>
        <begin position="658"/>
        <end position="737"/>
    </location>
</feature>
<dbReference type="HOGENOM" id="CLU_004791_0_0_1"/>
<accession>M0ZWB4</accession>
<dbReference type="GO" id="GO:0072583">
    <property type="term" value="P:clathrin-dependent endocytosis"/>
    <property type="evidence" value="ECO:0000318"/>
    <property type="project" value="GO_Central"/>
</dbReference>
<reference evidence="4" key="2">
    <citation type="submission" date="2015-06" db="UniProtKB">
        <authorList>
            <consortium name="EnsemblPlants"/>
        </authorList>
    </citation>
    <scope>IDENTIFICATION</scope>
    <source>
        <strain evidence="4">DM1-3 516 R44</strain>
    </source>
</reference>
<dbReference type="GO" id="GO:0072318">
    <property type="term" value="P:clathrin coat disassembly"/>
    <property type="evidence" value="ECO:0000318"/>
    <property type="project" value="GO_Central"/>
</dbReference>
<evidence type="ECO:0000313" key="5">
    <source>
        <dbReference type="Proteomes" id="UP000011115"/>
    </source>
</evidence>
<dbReference type="InterPro" id="IPR001623">
    <property type="entry name" value="DnaJ_domain"/>
</dbReference>
<dbReference type="Gene3D" id="1.10.287.110">
    <property type="entry name" value="DnaJ domain"/>
    <property type="match status" value="1"/>
</dbReference>
<keyword evidence="5" id="KW-1185">Reference proteome</keyword>
<evidence type="ECO:0000256" key="2">
    <source>
        <dbReference type="SAM" id="MobiDB-lite"/>
    </source>
</evidence>
<feature type="compositionally biased region" description="Basic and acidic residues" evidence="2">
    <location>
        <begin position="977"/>
        <end position="995"/>
    </location>
</feature>
<organism evidence="4 5">
    <name type="scientific">Solanum tuberosum</name>
    <name type="common">Potato</name>
    <dbReference type="NCBI Taxonomy" id="4113"/>
    <lineage>
        <taxon>Eukaryota</taxon>
        <taxon>Viridiplantae</taxon>
        <taxon>Streptophyta</taxon>
        <taxon>Embryophyta</taxon>
        <taxon>Tracheophyta</taxon>
        <taxon>Spermatophyta</taxon>
        <taxon>Magnoliopsida</taxon>
        <taxon>eudicotyledons</taxon>
        <taxon>Gunneridae</taxon>
        <taxon>Pentapetalae</taxon>
        <taxon>asterids</taxon>
        <taxon>lamiids</taxon>
        <taxon>Solanales</taxon>
        <taxon>Solanaceae</taxon>
        <taxon>Solanoideae</taxon>
        <taxon>Solaneae</taxon>
        <taxon>Solanum</taxon>
    </lineage>
</organism>
<dbReference type="EnsemblPlants" id="PGSC0003DMT400009477">
    <property type="protein sequence ID" value="PGSC0003DMT400009477"/>
    <property type="gene ID" value="PGSC0003DMG400003694"/>
</dbReference>
<dbReference type="InterPro" id="IPR036869">
    <property type="entry name" value="J_dom_sf"/>
</dbReference>
<feature type="compositionally biased region" description="Polar residues" evidence="2">
    <location>
        <begin position="998"/>
        <end position="1011"/>
    </location>
</feature>
<evidence type="ECO:0000259" key="3">
    <source>
        <dbReference type="PROSITE" id="PS50076"/>
    </source>
</evidence>
<feature type="compositionally biased region" description="Basic and acidic residues" evidence="2">
    <location>
        <begin position="1369"/>
        <end position="1379"/>
    </location>
</feature>
<feature type="compositionally biased region" description="Acidic residues" evidence="2">
    <location>
        <begin position="1191"/>
        <end position="1202"/>
    </location>
</feature>
<feature type="compositionally biased region" description="Polar residues" evidence="2">
    <location>
        <begin position="670"/>
        <end position="693"/>
    </location>
</feature>
<feature type="compositionally biased region" description="Basic and acidic residues" evidence="2">
    <location>
        <begin position="1074"/>
        <end position="1085"/>
    </location>
</feature>
<feature type="region of interest" description="Disordered" evidence="2">
    <location>
        <begin position="375"/>
        <end position="426"/>
    </location>
</feature>
<keyword evidence="1" id="KW-0175">Coiled coil</keyword>
<feature type="region of interest" description="Disordered" evidence="2">
    <location>
        <begin position="1074"/>
        <end position="1128"/>
    </location>
</feature>
<dbReference type="PaxDb" id="4113-PGSC0003DMT400009477"/>
<feature type="compositionally biased region" description="Basic and acidic residues" evidence="2">
    <location>
        <begin position="932"/>
        <end position="943"/>
    </location>
</feature>
<feature type="compositionally biased region" description="Basic and acidic residues" evidence="2">
    <location>
        <begin position="1154"/>
        <end position="1169"/>
    </location>
</feature>
<feature type="compositionally biased region" description="Polar residues" evidence="2">
    <location>
        <begin position="122"/>
        <end position="131"/>
    </location>
</feature>
<evidence type="ECO:0000256" key="1">
    <source>
        <dbReference type="ARBA" id="ARBA00023054"/>
    </source>
</evidence>
<dbReference type="Gramene" id="PGSC0003DMT400009477">
    <property type="protein sequence ID" value="PGSC0003DMT400009477"/>
    <property type="gene ID" value="PGSC0003DMG400003694"/>
</dbReference>
<feature type="region of interest" description="Disordered" evidence="2">
    <location>
        <begin position="1354"/>
        <end position="1379"/>
    </location>
</feature>
<feature type="region of interest" description="Disordered" evidence="2">
    <location>
        <begin position="568"/>
        <end position="589"/>
    </location>
</feature>
<feature type="compositionally biased region" description="Basic and acidic residues" evidence="2">
    <location>
        <begin position="1251"/>
        <end position="1314"/>
    </location>
</feature>
<dbReference type="SUPFAM" id="SSF46565">
    <property type="entry name" value="Chaperone J-domain"/>
    <property type="match status" value="1"/>
</dbReference>
<feature type="compositionally biased region" description="Basic and acidic residues" evidence="2">
    <location>
        <begin position="375"/>
        <end position="385"/>
    </location>
</feature>
<dbReference type="InParanoid" id="M0ZWB4"/>
<feature type="compositionally biased region" description="Basic and acidic residues" evidence="2">
    <location>
        <begin position="399"/>
        <end position="426"/>
    </location>
</feature>
<dbReference type="RefSeq" id="XP_006341961.1">
    <property type="nucleotide sequence ID" value="XM_006341899.2"/>
</dbReference>
<name>M0ZWB4_SOLTU</name>
<dbReference type="PANTHER" id="PTHR23172">
    <property type="entry name" value="AUXILIN/CYCLIN G-ASSOCIATED KINASE-RELATED"/>
    <property type="match status" value="1"/>
</dbReference>
<feature type="compositionally biased region" description="Basic and acidic residues" evidence="2">
    <location>
        <begin position="851"/>
        <end position="863"/>
    </location>
</feature>
<gene>
    <name evidence="4" type="primary">LOC102598236</name>
</gene>
<sequence>MEPLHRRKLSNANGLSFSAKQHPYDGVLTGAQSKFGAPVLPSGAPDYSEIFGGSRDSSIPVLDLSGIDDAAVSDDGRSSDKLDYSNIFGGFSREDMAVRNEELFSKGKRGKRSSAKSRTASEGSDQCSPSGRQKESSCDAANQSLDGPKHFNLSYHKTSQRSRDGLNGMTQIAELHAVPGFTHFIDESSHVPKTESCQQAPFVKSDVLRQRSFSGEIFKGRDRKGDLHVPKIQSSDGVHRNRSFSGEIFKEGHARNRDLHVPKLQTSDVHRNRSFSGEIFKEGHARNRDLHVPKLQTSDVHRNRSFSGEIFKEGHARNRDLHVPKLQTSDVHRNRSFSGEIFKEGHARNRDLHVPKLQTSDVHRNRSFSGEIFKEGHAKNEDLHVPRNQSSDGHHNRHFSGEIVREGPDRSGDLHIPKKLSSDVHHDTSFSGELFNGHDRKENLHVPKKLSPIGVVKVKSGSSWDVFNDKFFSARDEFDKRSSSTEGASASNPVANDIKGQPYQSKITGPDSKFGESGRGSRVNDTSPPSSDEELDANSAAAISAATLKKAIEKAQESIRLAKELMERKSEGVPASLKRRSKGSLKSKDNRVECNTRSNRGNTIELQGKIGIGLPPFTEVCREIPSSNAVLASCFNLKEQQRVTGNVEVSHRDVAGTWSPEVVSSRKENTQTLASQQVDSSNHSQPSMENNSHVYKPKEMNPSNKTKELDEAPDYTKSMGDIKPTPNILGKSEAPEEYKDTSNSALMHDSEEYVNSEMTKDYCFAKEKANCFAESKKSENMKNNLESTFVEQWSFKNLQNSPAPLTEEKIEFQEMENDNLHNNQKTPLENETLNHEDLECRIASKQLEKVEMEENKSRLRRSSDEEETGIVDKEAALWVENDEKPQHGFKKEGIDNKHEDFQGGQDTGISYGVHECEPSESKTTYSCEGEESERNLEGSEREVPQNISIEPCQYEATEEIENRADKFTQNRNTEASQKVDEIDSKLVEASDKSEGDQETSVAPSVADKQNSMKTIYERDHDGSTCSSEIQEACEYQLENGDLGISQQAVDFEGIQGVSEAINEHAECEKYGAIEESSNSREREIMETASDLQNASEGDTSEGMVQDTYDSSSEDAKEVSRSSTCMNTADNLPSERVLFEKESFCNVIPENVSDNESHFVPEVHPSEEQRNTTFIDRNLEQKRDETGKEPEESSDPDEGDDSWVPEHVENEETIKVDGSVDQVEKNNDIEAAQQVKKSVENSEGLEWSSLPGDREPLGNDEELKSELNEEEKNLSEKIVVEEDTKESLTKEVDKNNGRKTEVDMRQQREREKDRKVVERAIREARERAFADVCERAERAAVERVTAEVRQRVMAEAREKREKASASIKVSTDKSSIEAKRKAERAAVERATAEARERALEKALSQKNIAELRSQVDRDDVERSASRTRENKLKQSLSSSDLEKFDGSNSESAQRRKARLERHQRIMERAAKALEEKNQRDLLAQKEQMERTRLAEALDSDIKRWASGKEGNLRALLSTLQYILGTNSGWQPISLTEIITTAAVKKAYRKATLYVHPDKLQQRGASIQQKYICEKVFDLLKAAWNRFNSEER</sequence>
<evidence type="ECO:0000313" key="4">
    <source>
        <dbReference type="EnsemblPlants" id="PGSC0003DMT400009477"/>
    </source>
</evidence>
<feature type="compositionally biased region" description="Basic and acidic residues" evidence="2">
    <location>
        <begin position="1413"/>
        <end position="1431"/>
    </location>
</feature>
<proteinExistence type="predicted"/>
<feature type="compositionally biased region" description="Basic and acidic residues" evidence="2">
    <location>
        <begin position="870"/>
        <end position="901"/>
    </location>
</feature>
<dbReference type="FunCoup" id="M0ZWB4">
    <property type="interactions" value="280"/>
</dbReference>
<dbReference type="KEGG" id="sot:102598236"/>
<reference evidence="5" key="1">
    <citation type="journal article" date="2011" name="Nature">
        <title>Genome sequence and analysis of the tuber crop potato.</title>
        <authorList>
            <consortium name="The Potato Genome Sequencing Consortium"/>
        </authorList>
    </citation>
    <scope>NUCLEOTIDE SEQUENCE [LARGE SCALE GENOMIC DNA]</scope>
    <source>
        <strain evidence="5">cv. DM1-3 516 R44</strain>
    </source>
</reference>
<dbReference type="GeneID" id="102598236"/>
<feature type="compositionally biased region" description="Basic residues" evidence="2">
    <location>
        <begin position="106"/>
        <end position="115"/>
    </location>
</feature>
<dbReference type="FunFam" id="1.10.287.110:FF:000009">
    <property type="entry name" value="Auxilin-related protein 1"/>
    <property type="match status" value="1"/>
</dbReference>
<dbReference type="OrthoDB" id="1717591at2759"/>
<dbReference type="GO" id="GO:0031982">
    <property type="term" value="C:vesicle"/>
    <property type="evidence" value="ECO:0000318"/>
    <property type="project" value="GO_Central"/>
</dbReference>
<feature type="compositionally biased region" description="Basic and acidic residues" evidence="2">
    <location>
        <begin position="1176"/>
        <end position="1190"/>
    </location>
</feature>